<proteinExistence type="predicted"/>
<dbReference type="EMBL" id="LR026963">
    <property type="protein sequence ID" value="VBB69047.1"/>
    <property type="molecule type" value="Genomic_DNA"/>
</dbReference>
<organism evidence="2">
    <name type="scientific">invertebrate metagenome</name>
    <dbReference type="NCBI Taxonomy" id="1711999"/>
    <lineage>
        <taxon>unclassified sequences</taxon>
        <taxon>metagenomes</taxon>
        <taxon>organismal metagenomes</taxon>
    </lineage>
</organism>
<name>A0A484H557_9ZZZZ</name>
<feature type="region of interest" description="Disordered" evidence="1">
    <location>
        <begin position="1"/>
        <end position="45"/>
    </location>
</feature>
<evidence type="ECO:0000313" key="2">
    <source>
        <dbReference type="EMBL" id="VBB69047.1"/>
    </source>
</evidence>
<protein>
    <submittedName>
        <fullName evidence="2">Uncharacterized protein</fullName>
    </submittedName>
</protein>
<reference evidence="2" key="1">
    <citation type="submission" date="2018-10" db="EMBL/GenBank/DDBJ databases">
        <authorList>
            <person name="Gruber-Vodicka H."/>
            <person name="Jaeckle O."/>
        </authorList>
    </citation>
    <scope>NUCLEOTIDE SEQUENCE</scope>
</reference>
<evidence type="ECO:0000256" key="1">
    <source>
        <dbReference type="SAM" id="MobiDB-lite"/>
    </source>
</evidence>
<accession>A0A484H557</accession>
<gene>
    <name evidence="2" type="ORF">RIEGSTA812A_PEG_520</name>
</gene>
<feature type="compositionally biased region" description="Basic and acidic residues" evidence="1">
    <location>
        <begin position="28"/>
        <end position="45"/>
    </location>
</feature>
<sequence length="45" mass="5057">MQTSGRATALDIYDRRCHSKANMAKPRGSREGIPRLEQPIHPRPG</sequence>
<dbReference type="AlphaFoldDB" id="A0A484H557"/>